<dbReference type="Proteomes" id="UP000321085">
    <property type="component" value="Unassembled WGS sequence"/>
</dbReference>
<keyword evidence="1" id="KW-0805">Transcription regulation</keyword>
<evidence type="ECO:0000313" key="6">
    <source>
        <dbReference type="Proteomes" id="UP000321085"/>
    </source>
</evidence>
<gene>
    <name evidence="5" type="ORF">MAE02_44090</name>
</gene>
<sequence>MMHINTRANRVLSGGQLLPDVLGLELSAILERRIVYLELRPGTHLTEQQVCEEFNISRSPVREAFRQLEAIGLVVRHARRGVRVTPMTIEHLEEIYFCRTPLEALAASCAARNADQDDLDFMRDCLEHMKDAMGRGDSKGFFDHNVAFINRLNAATGNKMLMNILSIIEKQALRYRYFAHTSSDVMLETSFAGLNTIYEGLLSRKPGKVKSATSALMKNAQRIISAALREHGDLSRWDAQAEA</sequence>
<dbReference type="PANTHER" id="PTHR43537">
    <property type="entry name" value="TRANSCRIPTIONAL REGULATOR, GNTR FAMILY"/>
    <property type="match status" value="1"/>
</dbReference>
<proteinExistence type="predicted"/>
<name>A0A512BXP5_9HYPH</name>
<evidence type="ECO:0000256" key="2">
    <source>
        <dbReference type="ARBA" id="ARBA00023125"/>
    </source>
</evidence>
<evidence type="ECO:0000313" key="5">
    <source>
        <dbReference type="EMBL" id="GEO16713.1"/>
    </source>
</evidence>
<dbReference type="AlphaFoldDB" id="A0A512BXP5"/>
<dbReference type="PRINTS" id="PR00035">
    <property type="entry name" value="HTHGNTR"/>
</dbReference>
<dbReference type="RefSeq" id="WP_170285057.1">
    <property type="nucleotide sequence ID" value="NZ_BJYU01000072.1"/>
</dbReference>
<dbReference type="GO" id="GO:0003677">
    <property type="term" value="F:DNA binding"/>
    <property type="evidence" value="ECO:0007669"/>
    <property type="project" value="UniProtKB-KW"/>
</dbReference>
<reference evidence="5 6" key="1">
    <citation type="submission" date="2019-07" db="EMBL/GenBank/DDBJ databases">
        <title>Whole genome shotgun sequence of Microvirga aerophila NBRC 106136.</title>
        <authorList>
            <person name="Hosoyama A."/>
            <person name="Uohara A."/>
            <person name="Ohji S."/>
            <person name="Ichikawa N."/>
        </authorList>
    </citation>
    <scope>NUCLEOTIDE SEQUENCE [LARGE SCALE GENOMIC DNA]</scope>
    <source>
        <strain evidence="5 6">NBRC 106136</strain>
    </source>
</reference>
<dbReference type="Gene3D" id="1.20.120.530">
    <property type="entry name" value="GntR ligand-binding domain-like"/>
    <property type="match status" value="1"/>
</dbReference>
<keyword evidence="6" id="KW-1185">Reference proteome</keyword>
<evidence type="ECO:0000256" key="3">
    <source>
        <dbReference type="ARBA" id="ARBA00023163"/>
    </source>
</evidence>
<feature type="domain" description="HTH gntR-type" evidence="4">
    <location>
        <begin position="20"/>
        <end position="87"/>
    </location>
</feature>
<dbReference type="Pfam" id="PF07729">
    <property type="entry name" value="FCD"/>
    <property type="match status" value="1"/>
</dbReference>
<dbReference type="SUPFAM" id="SSF46785">
    <property type="entry name" value="Winged helix' DNA-binding domain"/>
    <property type="match status" value="1"/>
</dbReference>
<dbReference type="Gene3D" id="1.10.10.10">
    <property type="entry name" value="Winged helix-like DNA-binding domain superfamily/Winged helix DNA-binding domain"/>
    <property type="match status" value="1"/>
</dbReference>
<dbReference type="SUPFAM" id="SSF48008">
    <property type="entry name" value="GntR ligand-binding domain-like"/>
    <property type="match status" value="1"/>
</dbReference>
<dbReference type="EMBL" id="BJYU01000072">
    <property type="protein sequence ID" value="GEO16713.1"/>
    <property type="molecule type" value="Genomic_DNA"/>
</dbReference>
<dbReference type="InterPro" id="IPR000524">
    <property type="entry name" value="Tscrpt_reg_HTH_GntR"/>
</dbReference>
<keyword evidence="2" id="KW-0238">DNA-binding</keyword>
<protein>
    <submittedName>
        <fullName evidence="5">GntR family transcriptional regulator</fullName>
    </submittedName>
</protein>
<evidence type="ECO:0000259" key="4">
    <source>
        <dbReference type="PROSITE" id="PS50949"/>
    </source>
</evidence>
<dbReference type="GO" id="GO:0003700">
    <property type="term" value="F:DNA-binding transcription factor activity"/>
    <property type="evidence" value="ECO:0007669"/>
    <property type="project" value="InterPro"/>
</dbReference>
<dbReference type="InterPro" id="IPR011711">
    <property type="entry name" value="GntR_C"/>
</dbReference>
<keyword evidence="3" id="KW-0804">Transcription</keyword>
<comment type="caution">
    <text evidence="5">The sequence shown here is derived from an EMBL/GenBank/DDBJ whole genome shotgun (WGS) entry which is preliminary data.</text>
</comment>
<dbReference type="InterPro" id="IPR036388">
    <property type="entry name" value="WH-like_DNA-bd_sf"/>
</dbReference>
<dbReference type="CDD" id="cd07377">
    <property type="entry name" value="WHTH_GntR"/>
    <property type="match status" value="1"/>
</dbReference>
<dbReference type="PROSITE" id="PS50949">
    <property type="entry name" value="HTH_GNTR"/>
    <property type="match status" value="1"/>
</dbReference>
<dbReference type="PANTHER" id="PTHR43537:SF5">
    <property type="entry name" value="UXU OPERON TRANSCRIPTIONAL REGULATOR"/>
    <property type="match status" value="1"/>
</dbReference>
<dbReference type="InterPro" id="IPR008920">
    <property type="entry name" value="TF_FadR/GntR_C"/>
</dbReference>
<dbReference type="InterPro" id="IPR036390">
    <property type="entry name" value="WH_DNA-bd_sf"/>
</dbReference>
<dbReference type="SMART" id="SM00345">
    <property type="entry name" value="HTH_GNTR"/>
    <property type="match status" value="1"/>
</dbReference>
<dbReference type="Pfam" id="PF00392">
    <property type="entry name" value="GntR"/>
    <property type="match status" value="1"/>
</dbReference>
<organism evidence="5 6">
    <name type="scientific">Microvirga aerophila</name>
    <dbReference type="NCBI Taxonomy" id="670291"/>
    <lineage>
        <taxon>Bacteria</taxon>
        <taxon>Pseudomonadati</taxon>
        <taxon>Pseudomonadota</taxon>
        <taxon>Alphaproteobacteria</taxon>
        <taxon>Hyphomicrobiales</taxon>
        <taxon>Methylobacteriaceae</taxon>
        <taxon>Microvirga</taxon>
    </lineage>
</organism>
<accession>A0A512BXP5</accession>
<evidence type="ECO:0000256" key="1">
    <source>
        <dbReference type="ARBA" id="ARBA00023015"/>
    </source>
</evidence>
<dbReference type="SMART" id="SM00895">
    <property type="entry name" value="FCD"/>
    <property type="match status" value="1"/>
</dbReference>